<reference evidence="1 2" key="1">
    <citation type="submission" date="2016-07" db="EMBL/GenBank/DDBJ databases">
        <title>Pervasive Adenine N6-methylation of Active Genes in Fungi.</title>
        <authorList>
            <consortium name="DOE Joint Genome Institute"/>
            <person name="Mondo S.J."/>
            <person name="Dannebaum R.O."/>
            <person name="Kuo R.C."/>
            <person name="Labutti K."/>
            <person name="Haridas S."/>
            <person name="Kuo A."/>
            <person name="Salamov A."/>
            <person name="Ahrendt S.R."/>
            <person name="Lipzen A."/>
            <person name="Sullivan W."/>
            <person name="Andreopoulos W.B."/>
            <person name="Clum A."/>
            <person name="Lindquist E."/>
            <person name="Daum C."/>
            <person name="Ramamoorthy G.K."/>
            <person name="Gryganskyi A."/>
            <person name="Culley D."/>
            <person name="Magnuson J.K."/>
            <person name="James T.Y."/>
            <person name="O'Malley M.A."/>
            <person name="Stajich J.E."/>
            <person name="Spatafora J.W."/>
            <person name="Visel A."/>
            <person name="Grigoriev I.V."/>
        </authorList>
    </citation>
    <scope>NUCLEOTIDE SEQUENCE [LARGE SCALE GENOMIC DNA]</scope>
    <source>
        <strain evidence="1 2">PL171</strain>
    </source>
</reference>
<gene>
    <name evidence="1" type="ORF">BCR44DRAFT_1215309</name>
</gene>
<accession>A0A1Y2HYU1</accession>
<dbReference type="EMBL" id="MCFL01000004">
    <property type="protein sequence ID" value="ORZ39768.1"/>
    <property type="molecule type" value="Genomic_DNA"/>
</dbReference>
<proteinExistence type="predicted"/>
<name>A0A1Y2HYU1_9FUNG</name>
<organism evidence="1 2">
    <name type="scientific">Catenaria anguillulae PL171</name>
    <dbReference type="NCBI Taxonomy" id="765915"/>
    <lineage>
        <taxon>Eukaryota</taxon>
        <taxon>Fungi</taxon>
        <taxon>Fungi incertae sedis</taxon>
        <taxon>Blastocladiomycota</taxon>
        <taxon>Blastocladiomycetes</taxon>
        <taxon>Blastocladiales</taxon>
        <taxon>Catenariaceae</taxon>
        <taxon>Catenaria</taxon>
    </lineage>
</organism>
<evidence type="ECO:0000313" key="1">
    <source>
        <dbReference type="EMBL" id="ORZ39768.1"/>
    </source>
</evidence>
<keyword evidence="2" id="KW-1185">Reference proteome</keyword>
<evidence type="ECO:0000313" key="2">
    <source>
        <dbReference type="Proteomes" id="UP000193411"/>
    </source>
</evidence>
<sequence length="126" mass="14031">MLEITVKSMLRNKSRPALCLRVLRMHAGRISRGRLLILYPGQLSAFRHWGWPLCCGGVKNAGSRGPHAKPKRDLSHMRSLGTCKLVLVPPLIATGSAVTKYLQRQRTCVRFWPCPIGSTRGARDGK</sequence>
<protein>
    <submittedName>
        <fullName evidence="1">Uncharacterized protein</fullName>
    </submittedName>
</protein>
<comment type="caution">
    <text evidence="1">The sequence shown here is derived from an EMBL/GenBank/DDBJ whole genome shotgun (WGS) entry which is preliminary data.</text>
</comment>
<dbReference type="AlphaFoldDB" id="A0A1Y2HYU1"/>
<dbReference type="Proteomes" id="UP000193411">
    <property type="component" value="Unassembled WGS sequence"/>
</dbReference>